<gene>
    <name evidence="4" type="primary">RE1_1375</name>
    <name evidence="4" type="ORF">CK203_039608</name>
</gene>
<dbReference type="PANTHER" id="PTHR34222:SF40">
    <property type="match status" value="1"/>
</dbReference>
<accession>A0A438HFX7</accession>
<evidence type="ECO:0000259" key="2">
    <source>
        <dbReference type="Pfam" id="PF07727"/>
    </source>
</evidence>
<dbReference type="InterPro" id="IPR043502">
    <property type="entry name" value="DNA/RNA_pol_sf"/>
</dbReference>
<evidence type="ECO:0000259" key="3">
    <source>
        <dbReference type="Pfam" id="PF22936"/>
    </source>
</evidence>
<dbReference type="GO" id="GO:0004190">
    <property type="term" value="F:aspartic-type endopeptidase activity"/>
    <property type="evidence" value="ECO:0007669"/>
    <property type="project" value="UniProtKB-KW"/>
</dbReference>
<comment type="caution">
    <text evidence="4">The sequence shown here is derived from an EMBL/GenBank/DDBJ whole genome shotgun (WGS) entry which is preliminary data.</text>
</comment>
<feature type="domain" description="Retrovirus-related Pol polyprotein from transposon TNT 1-94-like beta-barrel" evidence="3">
    <location>
        <begin position="265"/>
        <end position="338"/>
    </location>
</feature>
<reference evidence="4 5" key="1">
    <citation type="journal article" date="2018" name="PLoS Genet.">
        <title>Population sequencing reveals clonal diversity and ancestral inbreeding in the grapevine cultivar Chardonnay.</title>
        <authorList>
            <person name="Roach M.J."/>
            <person name="Johnson D.L."/>
            <person name="Bohlmann J."/>
            <person name="van Vuuren H.J."/>
            <person name="Jones S.J."/>
            <person name="Pretorius I.S."/>
            <person name="Schmidt S.A."/>
            <person name="Borneman A.R."/>
        </authorList>
    </citation>
    <scope>NUCLEOTIDE SEQUENCE [LARGE SCALE GENOMIC DNA]</scope>
    <source>
        <strain evidence="5">cv. Chardonnay</strain>
        <tissue evidence="4">Leaf</tissue>
    </source>
</reference>
<evidence type="ECO:0000313" key="5">
    <source>
        <dbReference type="Proteomes" id="UP000288805"/>
    </source>
</evidence>
<dbReference type="SUPFAM" id="SSF56672">
    <property type="entry name" value="DNA/RNA polymerases"/>
    <property type="match status" value="1"/>
</dbReference>
<feature type="domain" description="Reverse transcriptase Ty1/copia-type" evidence="2">
    <location>
        <begin position="602"/>
        <end position="783"/>
    </location>
</feature>
<dbReference type="EMBL" id="QGNW01000230">
    <property type="protein sequence ID" value="RVW83269.1"/>
    <property type="molecule type" value="Genomic_DNA"/>
</dbReference>
<proteinExistence type="predicted"/>
<protein>
    <submittedName>
        <fullName evidence="4">Retrovirus-related Pol polyprotein from transposon RE1</fullName>
    </submittedName>
</protein>
<dbReference type="Pfam" id="PF07727">
    <property type="entry name" value="RVT_2"/>
    <property type="match status" value="1"/>
</dbReference>
<organism evidence="4 5">
    <name type="scientific">Vitis vinifera</name>
    <name type="common">Grape</name>
    <dbReference type="NCBI Taxonomy" id="29760"/>
    <lineage>
        <taxon>Eukaryota</taxon>
        <taxon>Viridiplantae</taxon>
        <taxon>Streptophyta</taxon>
        <taxon>Embryophyta</taxon>
        <taxon>Tracheophyta</taxon>
        <taxon>Spermatophyta</taxon>
        <taxon>Magnoliopsida</taxon>
        <taxon>eudicotyledons</taxon>
        <taxon>Gunneridae</taxon>
        <taxon>Pentapetalae</taxon>
        <taxon>rosids</taxon>
        <taxon>Vitales</taxon>
        <taxon>Vitaceae</taxon>
        <taxon>Viteae</taxon>
        <taxon>Vitis</taxon>
    </lineage>
</organism>
<keyword evidence="1" id="KW-0645">Protease</keyword>
<evidence type="ECO:0000256" key="1">
    <source>
        <dbReference type="ARBA" id="ARBA00022750"/>
    </source>
</evidence>
<dbReference type="Pfam" id="PF22936">
    <property type="entry name" value="Pol_BBD"/>
    <property type="match status" value="1"/>
</dbReference>
<dbReference type="InterPro" id="IPR013103">
    <property type="entry name" value="RVT_2"/>
</dbReference>
<keyword evidence="1" id="KW-0064">Aspartyl protease</keyword>
<keyword evidence="1" id="KW-0378">Hydrolase</keyword>
<sequence>MPETTEPGFRKWKIENSMIMSWLINSMNNDIGENFLLFGTATDIWDAAKETYSSSENTSELFQVESALYDFSQGEQLVTQYYNTLTRYWQQLDLFETHSWKCSDDAATYRQIVEQKRLFKFFLGLNRELDDVRGRIMGIKPLPSLSEAFSDVRREESRKKVMMGSKEQPTPTLDASALAARSFNSHYKEACWKLHGKLADWKPKPRFDRDGKAHVAANSESTFVPELSPFNKEQMEMLQKLLSQVGSGSTTGITFTANREGMKSWIVDTGASDHMTGDAAILQNYKPSNGHSSVHIVDGSKSKIVETGSIKLTKDLYLDSILHVPNLDYNLLSISKLARDLQCVTKFYPNSCVFQDLKSRKMIGSAELCSMLYLLPSGQFSNQVSQASCVQSQSMLESFNSVSNSKGESMNEHQVWKSLLEAVPFSHSESPNPSQSAPTKLSTLIPSSVQPAQPTNVPSPVTIQSPMPIQPIAPQLANENLQVYIRRRKRQELEHGSQPTCGQYIDSISGLPEENIGEDRAGEVLIPNIDDSTLPIALRKGVRRCTDHPIGNYVTYEGLSPSYRAFVTSLDDTQVPNTIQEAFKISEWKKAVQDEIDALEKNGTWTITDFPVGKRPVGCKWIFTIKYKADGSVERFKVRLVARGFTQSYGIDYQETFAPVTKLNTIRILLSLAVNQDWCLQQLDIKNAFLNGDLEEEVYMEIPPGFEGSMAKNQVCKLQKSLYDLKQSPRAWFDRFTKAVLKLGYKQGQADHTLFVKKSHAGKMAILIVYVDDIILSGNDMEKL</sequence>
<dbReference type="InterPro" id="IPR054722">
    <property type="entry name" value="PolX-like_BBD"/>
</dbReference>
<evidence type="ECO:0000313" key="4">
    <source>
        <dbReference type="EMBL" id="RVW83269.1"/>
    </source>
</evidence>
<dbReference type="Proteomes" id="UP000288805">
    <property type="component" value="Unassembled WGS sequence"/>
</dbReference>
<dbReference type="AlphaFoldDB" id="A0A438HFX7"/>
<dbReference type="PANTHER" id="PTHR34222">
    <property type="entry name" value="GAG_PRE-INTEGRS DOMAIN-CONTAINING PROTEIN"/>
    <property type="match status" value="1"/>
</dbReference>
<name>A0A438HFX7_VITVI</name>